<dbReference type="InterPro" id="IPR050397">
    <property type="entry name" value="Env_Response_Regulators"/>
</dbReference>
<dbReference type="PANTHER" id="PTHR24567">
    <property type="entry name" value="CRP FAMILY TRANSCRIPTIONAL REGULATORY PROTEIN"/>
    <property type="match status" value="1"/>
</dbReference>
<gene>
    <name evidence="6" type="ORF">SAMN05444409_1652</name>
</gene>
<dbReference type="GO" id="GO:0003677">
    <property type="term" value="F:DNA binding"/>
    <property type="evidence" value="ECO:0007669"/>
    <property type="project" value="UniProtKB-KW"/>
</dbReference>
<sequence length="195" mass="22336">MLINEDLLMSSGAKIVNYAKNQFVFQENTEALSYFQLLTGSVKIVSQKKQGREFIHNISNKGDCLGELFLFLKHQYSVSAIAMEDCRILILQKSDFDIMLKDNPAILRVLYESIAESLHYTYMMRGFALESPSDKTINLLRYLKISNDSTDPDEVLLTRQQIASLTGLRVETVIRTIKQLENEGLLVIRKGKIFY</sequence>
<keyword evidence="2" id="KW-0238">DNA-binding</keyword>
<keyword evidence="7" id="KW-1185">Reference proteome</keyword>
<keyword evidence="3" id="KW-0804">Transcription</keyword>
<dbReference type="SUPFAM" id="SSF46785">
    <property type="entry name" value="Winged helix' DNA-binding domain"/>
    <property type="match status" value="1"/>
</dbReference>
<dbReference type="RefSeq" id="WP_074234555.1">
    <property type="nucleotide sequence ID" value="NZ_FSRK01000001.1"/>
</dbReference>
<dbReference type="PROSITE" id="PS50042">
    <property type="entry name" value="CNMP_BINDING_3"/>
    <property type="match status" value="1"/>
</dbReference>
<dbReference type="SMART" id="SM00100">
    <property type="entry name" value="cNMP"/>
    <property type="match status" value="1"/>
</dbReference>
<dbReference type="EMBL" id="FSRK01000001">
    <property type="protein sequence ID" value="SIO02573.1"/>
    <property type="molecule type" value="Genomic_DNA"/>
</dbReference>
<dbReference type="InterPro" id="IPR018490">
    <property type="entry name" value="cNMP-bd_dom_sf"/>
</dbReference>
<dbReference type="SUPFAM" id="SSF51206">
    <property type="entry name" value="cAMP-binding domain-like"/>
    <property type="match status" value="1"/>
</dbReference>
<evidence type="ECO:0000256" key="2">
    <source>
        <dbReference type="ARBA" id="ARBA00023125"/>
    </source>
</evidence>
<dbReference type="PRINTS" id="PR00034">
    <property type="entry name" value="HTHCRP"/>
</dbReference>
<evidence type="ECO:0000313" key="7">
    <source>
        <dbReference type="Proteomes" id="UP000185207"/>
    </source>
</evidence>
<evidence type="ECO:0000256" key="1">
    <source>
        <dbReference type="ARBA" id="ARBA00023015"/>
    </source>
</evidence>
<dbReference type="Pfam" id="PF00027">
    <property type="entry name" value="cNMP_binding"/>
    <property type="match status" value="1"/>
</dbReference>
<dbReference type="PROSITE" id="PS51063">
    <property type="entry name" value="HTH_CRP_2"/>
    <property type="match status" value="1"/>
</dbReference>
<dbReference type="Pfam" id="PF13545">
    <property type="entry name" value="HTH_Crp_2"/>
    <property type="match status" value="1"/>
</dbReference>
<dbReference type="AlphaFoldDB" id="A0A1N6G4X7"/>
<protein>
    <submittedName>
        <fullName evidence="6">cAMP-binding domain of CRP or a regulatory subunit of cAMP-dependent protein kinases</fullName>
    </submittedName>
</protein>
<name>A0A1N6G4X7_9FLAO</name>
<accession>A0A1N6G4X7</accession>
<feature type="domain" description="HTH crp-type" evidence="5">
    <location>
        <begin position="130"/>
        <end position="195"/>
    </location>
</feature>
<organism evidence="6 7">
    <name type="scientific">Epilithonimonas zeae</name>
    <dbReference type="NCBI Taxonomy" id="1416779"/>
    <lineage>
        <taxon>Bacteria</taxon>
        <taxon>Pseudomonadati</taxon>
        <taxon>Bacteroidota</taxon>
        <taxon>Flavobacteriia</taxon>
        <taxon>Flavobacteriales</taxon>
        <taxon>Weeksellaceae</taxon>
        <taxon>Chryseobacterium group</taxon>
        <taxon>Epilithonimonas</taxon>
    </lineage>
</organism>
<keyword evidence="1" id="KW-0805">Transcription regulation</keyword>
<evidence type="ECO:0000259" key="4">
    <source>
        <dbReference type="PROSITE" id="PS50042"/>
    </source>
</evidence>
<evidence type="ECO:0000256" key="3">
    <source>
        <dbReference type="ARBA" id="ARBA00023163"/>
    </source>
</evidence>
<dbReference type="Gene3D" id="2.60.120.10">
    <property type="entry name" value="Jelly Rolls"/>
    <property type="match status" value="1"/>
</dbReference>
<dbReference type="GO" id="GO:0005829">
    <property type="term" value="C:cytosol"/>
    <property type="evidence" value="ECO:0007669"/>
    <property type="project" value="TreeGrafter"/>
</dbReference>
<dbReference type="CDD" id="cd00038">
    <property type="entry name" value="CAP_ED"/>
    <property type="match status" value="1"/>
</dbReference>
<proteinExistence type="predicted"/>
<evidence type="ECO:0000313" key="6">
    <source>
        <dbReference type="EMBL" id="SIO02573.1"/>
    </source>
</evidence>
<dbReference type="STRING" id="1416779.SAMN05444409_1652"/>
<evidence type="ECO:0000259" key="5">
    <source>
        <dbReference type="PROSITE" id="PS51063"/>
    </source>
</evidence>
<dbReference type="GO" id="GO:0003700">
    <property type="term" value="F:DNA-binding transcription factor activity"/>
    <property type="evidence" value="ECO:0007669"/>
    <property type="project" value="TreeGrafter"/>
</dbReference>
<dbReference type="InterPro" id="IPR012318">
    <property type="entry name" value="HTH_CRP"/>
</dbReference>
<keyword evidence="6" id="KW-0418">Kinase</keyword>
<feature type="domain" description="Cyclic nucleotide-binding" evidence="4">
    <location>
        <begin position="18"/>
        <end position="117"/>
    </location>
</feature>
<dbReference type="InterPro" id="IPR036390">
    <property type="entry name" value="WH_DNA-bd_sf"/>
</dbReference>
<keyword evidence="6" id="KW-0808">Transferase</keyword>
<dbReference type="Proteomes" id="UP000185207">
    <property type="component" value="Unassembled WGS sequence"/>
</dbReference>
<dbReference type="GO" id="GO:0016301">
    <property type="term" value="F:kinase activity"/>
    <property type="evidence" value="ECO:0007669"/>
    <property type="project" value="UniProtKB-KW"/>
</dbReference>
<dbReference type="InterPro" id="IPR014710">
    <property type="entry name" value="RmlC-like_jellyroll"/>
</dbReference>
<dbReference type="InterPro" id="IPR000595">
    <property type="entry name" value="cNMP-bd_dom"/>
</dbReference>
<dbReference type="SMART" id="SM00419">
    <property type="entry name" value="HTH_CRP"/>
    <property type="match status" value="1"/>
</dbReference>
<reference evidence="7" key="1">
    <citation type="submission" date="2016-11" db="EMBL/GenBank/DDBJ databases">
        <authorList>
            <person name="Varghese N."/>
            <person name="Submissions S."/>
        </authorList>
    </citation>
    <scope>NUCLEOTIDE SEQUENCE [LARGE SCALE GENOMIC DNA]</scope>
    <source>
        <strain evidence="7">DSM 27623</strain>
    </source>
</reference>
<dbReference type="OrthoDB" id="667966at2"/>
<dbReference type="PANTHER" id="PTHR24567:SF26">
    <property type="entry name" value="REGULATORY PROTEIN YEIL"/>
    <property type="match status" value="1"/>
</dbReference>